<dbReference type="Proteomes" id="UP001217089">
    <property type="component" value="Unassembled WGS sequence"/>
</dbReference>
<keyword evidence="2" id="KW-1185">Reference proteome</keyword>
<evidence type="ECO:0000313" key="1">
    <source>
        <dbReference type="EMBL" id="KAJ8308186.1"/>
    </source>
</evidence>
<reference evidence="1 2" key="1">
    <citation type="submission" date="2022-12" db="EMBL/GenBank/DDBJ databases">
        <title>Chromosome-level genome of Tegillarca granosa.</title>
        <authorList>
            <person name="Kim J."/>
        </authorList>
    </citation>
    <scope>NUCLEOTIDE SEQUENCE [LARGE SCALE GENOMIC DNA]</scope>
    <source>
        <strain evidence="1">Teg-2019</strain>
        <tissue evidence="1">Adductor muscle</tissue>
    </source>
</reference>
<name>A0ABQ9EW41_TEGGR</name>
<accession>A0ABQ9EW41</accession>
<evidence type="ECO:0000313" key="2">
    <source>
        <dbReference type="Proteomes" id="UP001217089"/>
    </source>
</evidence>
<organism evidence="1 2">
    <name type="scientific">Tegillarca granosa</name>
    <name type="common">Malaysian cockle</name>
    <name type="synonym">Anadara granosa</name>
    <dbReference type="NCBI Taxonomy" id="220873"/>
    <lineage>
        <taxon>Eukaryota</taxon>
        <taxon>Metazoa</taxon>
        <taxon>Spiralia</taxon>
        <taxon>Lophotrochozoa</taxon>
        <taxon>Mollusca</taxon>
        <taxon>Bivalvia</taxon>
        <taxon>Autobranchia</taxon>
        <taxon>Pteriomorphia</taxon>
        <taxon>Arcoida</taxon>
        <taxon>Arcoidea</taxon>
        <taxon>Arcidae</taxon>
        <taxon>Tegillarca</taxon>
    </lineage>
</organism>
<protein>
    <submittedName>
        <fullName evidence="1">Uncharacterized protein</fullName>
    </submittedName>
</protein>
<proteinExistence type="predicted"/>
<sequence length="88" mass="10428">MYLIQCVNNKIHKDYIKNEFSIFITYLFASNSCCEAKKLGFSFQMLAVDKKDYHISLKTYYLKISCLHSQSYYFSQKDITVMITPSQR</sequence>
<dbReference type="EMBL" id="JARBDR010000657">
    <property type="protein sequence ID" value="KAJ8308186.1"/>
    <property type="molecule type" value="Genomic_DNA"/>
</dbReference>
<gene>
    <name evidence="1" type="ORF">KUTeg_013060</name>
</gene>
<comment type="caution">
    <text evidence="1">The sequence shown here is derived from an EMBL/GenBank/DDBJ whole genome shotgun (WGS) entry which is preliminary data.</text>
</comment>